<dbReference type="PANTHER" id="PTHR40787">
    <property type="entry name" value="SECRETED PROTEIN"/>
    <property type="match status" value="1"/>
</dbReference>
<evidence type="ECO:0000256" key="4">
    <source>
        <dbReference type="ARBA" id="ARBA00022927"/>
    </source>
</evidence>
<gene>
    <name evidence="6" type="ORF">NLU13_1646</name>
</gene>
<proteinExistence type="predicted"/>
<evidence type="ECO:0000256" key="2">
    <source>
        <dbReference type="ARBA" id="ARBA00022448"/>
    </source>
</evidence>
<dbReference type="Pfam" id="PF08314">
    <property type="entry name" value="Sec39"/>
    <property type="match status" value="1"/>
</dbReference>
<comment type="subcellular location">
    <subcellularLocation>
        <location evidence="1">Endoplasmic reticulum</location>
    </subcellularLocation>
</comment>
<reference evidence="6" key="1">
    <citation type="submission" date="2022-10" db="EMBL/GenBank/DDBJ databases">
        <title>Determination and structural analysis of whole genome sequence of Sarocladium strictum F4-1.</title>
        <authorList>
            <person name="Hu L."/>
            <person name="Jiang Y."/>
        </authorList>
    </citation>
    <scope>NUCLEOTIDE SEQUENCE</scope>
    <source>
        <strain evidence="6">F4-1</strain>
    </source>
</reference>
<name>A0AA39LCE9_SARSR</name>
<dbReference type="InterPro" id="IPR013244">
    <property type="entry name" value="Sec39_domain"/>
</dbReference>
<evidence type="ECO:0000313" key="7">
    <source>
        <dbReference type="Proteomes" id="UP001175261"/>
    </source>
</evidence>
<keyword evidence="4" id="KW-0653">Protein transport</keyword>
<evidence type="ECO:0000256" key="1">
    <source>
        <dbReference type="ARBA" id="ARBA00004240"/>
    </source>
</evidence>
<feature type="domain" description="Sec39" evidence="5">
    <location>
        <begin position="12"/>
        <end position="781"/>
    </location>
</feature>
<keyword evidence="7" id="KW-1185">Reference proteome</keyword>
<dbReference type="Proteomes" id="UP001175261">
    <property type="component" value="Unassembled WGS sequence"/>
</dbReference>
<keyword evidence="3" id="KW-0256">Endoplasmic reticulum</keyword>
<comment type="caution">
    <text evidence="6">The sequence shown here is derived from an EMBL/GenBank/DDBJ whole genome shotgun (WGS) entry which is preliminary data.</text>
</comment>
<sequence>MQEALSPAKATLLAVHFAAISDIDSFRQHCAEYSSILGQELLLRIILTHLPETLDPSTYTPLLQELQDGGLKTLPGGKNHEIDSSSIDSLSEQQALRKVRKLGLLDLAWPDAPTQGHNDPLTLFLFHRAYIIDRDTGLINIIPDLLLPFAKHCDAITTWLLTTILPLSRRNFEYHPGTGSPLSISVFEQLSDPAAVQYLLSEISQDNNIPGSVGRDLRGLLGPWFNNPARWSGVGDAAKAPGWAYFLQWLTTQASRSWTVAVQAIEEYNGPADIDQGPVTTAPPQNSQFDHLLKSYLRAALASAYSIQESSLDGLLGTWQILRRVQGLLDTGELASLEVEAEALPVMSGLGVILSKKNRNAGDLRSNLLDESNEITSPNPAACTMLRGLTLSVFILKNLGALYSVRTIGEMVLLQDAQEQRSEFLKVVRLLSNNAPRDDDAYWARARTGILWLHSWGASSPNGNQGIGPFGMVARHDIDMEMLKAMLANNRFSLARTIYEDATELPLSADHIEEAVLSSAFHAFDNASNPNRTRGGLKKCDDITMAFPRTLPPTNARIMRMRALITATHGLSSYRLVLKQGEPFTPVVLRVHSDPISIIEKVLEQNLAAYTRVGEFVEISKNLVIAGLLTGSKMSKQEDDASTQEAATSIAEKRIVAMCIEAALHEDDFETAYSYVISRLGGPASTEQDPSIRPVDDHWSWTSALKAGQYVRTQRSLPPTHLGTSSGNPEIRHLEQRLECLATALRIAPASQLLEILKTFRRCEEQLDSAIAEEAAKEDAWDAVGDVRNAPGSFDQPDPDRMYPPRNITASASARQAEEAPMSLFDLSRATARIASKNFTSLSGLHSGGALSPATSAEPSGALDQARVRKRDQLRDAATGTLVSGVGWLIGANVTRPANSDETS</sequence>
<dbReference type="GO" id="GO:0006890">
    <property type="term" value="P:retrograde vesicle-mediated transport, Golgi to endoplasmic reticulum"/>
    <property type="evidence" value="ECO:0007669"/>
    <property type="project" value="InterPro"/>
</dbReference>
<evidence type="ECO:0000259" key="5">
    <source>
        <dbReference type="Pfam" id="PF08314"/>
    </source>
</evidence>
<accession>A0AA39LCE9</accession>
<organism evidence="6 7">
    <name type="scientific">Sarocladium strictum</name>
    <name type="common">Black bundle disease fungus</name>
    <name type="synonym">Acremonium strictum</name>
    <dbReference type="NCBI Taxonomy" id="5046"/>
    <lineage>
        <taxon>Eukaryota</taxon>
        <taxon>Fungi</taxon>
        <taxon>Dikarya</taxon>
        <taxon>Ascomycota</taxon>
        <taxon>Pezizomycotina</taxon>
        <taxon>Sordariomycetes</taxon>
        <taxon>Hypocreomycetidae</taxon>
        <taxon>Hypocreales</taxon>
        <taxon>Sarocladiaceae</taxon>
        <taxon>Sarocladium</taxon>
    </lineage>
</organism>
<keyword evidence="2" id="KW-0813">Transport</keyword>
<dbReference type="EMBL" id="JAPDFR010000001">
    <property type="protein sequence ID" value="KAK0392148.1"/>
    <property type="molecule type" value="Genomic_DNA"/>
</dbReference>
<protein>
    <recommendedName>
        <fullName evidence="5">Sec39 domain-containing protein</fullName>
    </recommendedName>
</protein>
<dbReference type="AlphaFoldDB" id="A0AA39LCE9"/>
<dbReference type="PANTHER" id="PTHR40787:SF3">
    <property type="entry name" value="PROTEIN TRANSPORT PROTEIN SEC39"/>
    <property type="match status" value="1"/>
</dbReference>
<evidence type="ECO:0000256" key="3">
    <source>
        <dbReference type="ARBA" id="ARBA00022824"/>
    </source>
</evidence>
<evidence type="ECO:0000313" key="6">
    <source>
        <dbReference type="EMBL" id="KAK0392148.1"/>
    </source>
</evidence>
<dbReference type="GO" id="GO:0015031">
    <property type="term" value="P:protein transport"/>
    <property type="evidence" value="ECO:0007669"/>
    <property type="project" value="UniProtKB-KW"/>
</dbReference>
<dbReference type="GO" id="GO:0005783">
    <property type="term" value="C:endoplasmic reticulum"/>
    <property type="evidence" value="ECO:0007669"/>
    <property type="project" value="UniProtKB-SubCell"/>
</dbReference>